<dbReference type="EMBL" id="WBVQ01000006">
    <property type="protein sequence ID" value="KAB2815015.1"/>
    <property type="molecule type" value="Genomic_DNA"/>
</dbReference>
<organism evidence="1 2">
    <name type="scientific">Phaeocystidibacter marisrubri</name>
    <dbReference type="NCBI Taxonomy" id="1577780"/>
    <lineage>
        <taxon>Bacteria</taxon>
        <taxon>Pseudomonadati</taxon>
        <taxon>Bacteroidota</taxon>
        <taxon>Flavobacteriia</taxon>
        <taxon>Flavobacteriales</taxon>
        <taxon>Phaeocystidibacteraceae</taxon>
        <taxon>Phaeocystidibacter</taxon>
    </lineage>
</organism>
<evidence type="ECO:0000313" key="1">
    <source>
        <dbReference type="EMBL" id="KAB2815015.1"/>
    </source>
</evidence>
<sequence>MTKESFIDHLNEKGLAFDMIDDGIQFNNQGYVYLRSLTSLPEGIELTQNAYGGSRLKKLLQ</sequence>
<dbReference type="AlphaFoldDB" id="A0A6L3ZED6"/>
<protein>
    <submittedName>
        <fullName evidence="1">Uncharacterized protein</fullName>
    </submittedName>
</protein>
<dbReference type="Proteomes" id="UP000484164">
    <property type="component" value="Unassembled WGS sequence"/>
</dbReference>
<name>A0A6L3ZED6_9FLAO</name>
<accession>A0A6L3ZED6</accession>
<gene>
    <name evidence="1" type="ORF">F8C82_14630</name>
</gene>
<dbReference type="RefSeq" id="WP_151694369.1">
    <property type="nucleotide sequence ID" value="NZ_BMGX01000002.1"/>
</dbReference>
<reference evidence="1 2" key="1">
    <citation type="submission" date="2019-10" db="EMBL/GenBank/DDBJ databases">
        <title>Genome sequence of Phaeocystidibacter marisrubri JCM30614 (type strain).</title>
        <authorList>
            <person name="Bowman J.P."/>
        </authorList>
    </citation>
    <scope>NUCLEOTIDE SEQUENCE [LARGE SCALE GENOMIC DNA]</scope>
    <source>
        <strain evidence="1 2">JCM 30614</strain>
    </source>
</reference>
<proteinExistence type="predicted"/>
<keyword evidence="2" id="KW-1185">Reference proteome</keyword>
<comment type="caution">
    <text evidence="1">The sequence shown here is derived from an EMBL/GenBank/DDBJ whole genome shotgun (WGS) entry which is preliminary data.</text>
</comment>
<evidence type="ECO:0000313" key="2">
    <source>
        <dbReference type="Proteomes" id="UP000484164"/>
    </source>
</evidence>